<dbReference type="OrthoDB" id="4315119at2"/>
<comment type="caution">
    <text evidence="2">The sequence shown here is derived from an EMBL/GenBank/DDBJ whole genome shotgun (WGS) entry which is preliminary data.</text>
</comment>
<dbReference type="RefSeq" id="WP_105871198.1">
    <property type="nucleotide sequence ID" value="NZ_PVLV01000490.1"/>
</dbReference>
<reference evidence="2 3" key="1">
    <citation type="submission" date="2018-03" db="EMBL/GenBank/DDBJ databases">
        <title>Novel Streptomyces sp. from soil.</title>
        <authorList>
            <person name="Tan G.Y.A."/>
            <person name="Lee Z.Y."/>
        </authorList>
    </citation>
    <scope>NUCLEOTIDE SEQUENCE [LARGE SCALE GENOMIC DNA]</scope>
    <source>
        <strain evidence="2 3">ST5x</strain>
    </source>
</reference>
<feature type="compositionally biased region" description="Basic and acidic residues" evidence="1">
    <location>
        <begin position="70"/>
        <end position="87"/>
    </location>
</feature>
<dbReference type="AlphaFoldDB" id="A0A2S9PQ05"/>
<proteinExistence type="predicted"/>
<feature type="compositionally biased region" description="Pro residues" evidence="1">
    <location>
        <begin position="91"/>
        <end position="102"/>
    </location>
</feature>
<dbReference type="EMBL" id="PVLV01000490">
    <property type="protein sequence ID" value="PRH76505.1"/>
    <property type="molecule type" value="Genomic_DNA"/>
</dbReference>
<feature type="region of interest" description="Disordered" evidence="1">
    <location>
        <begin position="66"/>
        <end position="151"/>
    </location>
</feature>
<sequence length="151" mass="15294">MTERDERLIHGLADGGAEVSVVLRLRWDDIAALGREASKLAEQRGVPVSLDDAVSHRLRTWSSVVAAGAPEERARGREPDRAHERARVAAPPVPAPSAPSPAPVGDVGGAGRTPVLPPAGGPAEHPAHAAGRLGGGAPAGVAAGAGPQHVR</sequence>
<feature type="compositionally biased region" description="Low complexity" evidence="1">
    <location>
        <begin position="139"/>
        <end position="151"/>
    </location>
</feature>
<dbReference type="Proteomes" id="UP000239322">
    <property type="component" value="Unassembled WGS sequence"/>
</dbReference>
<feature type="compositionally biased region" description="Low complexity" evidence="1">
    <location>
        <begin position="121"/>
        <end position="131"/>
    </location>
</feature>
<accession>A0A2S9PQ05</accession>
<protein>
    <submittedName>
        <fullName evidence="2">Uncharacterized protein</fullName>
    </submittedName>
</protein>
<keyword evidence="3" id="KW-1185">Reference proteome</keyword>
<evidence type="ECO:0000256" key="1">
    <source>
        <dbReference type="SAM" id="MobiDB-lite"/>
    </source>
</evidence>
<evidence type="ECO:0000313" key="3">
    <source>
        <dbReference type="Proteomes" id="UP000239322"/>
    </source>
</evidence>
<gene>
    <name evidence="2" type="ORF">C6N75_25280</name>
</gene>
<evidence type="ECO:0000313" key="2">
    <source>
        <dbReference type="EMBL" id="PRH76505.1"/>
    </source>
</evidence>
<organism evidence="2 3">
    <name type="scientific">Streptomyces solincola</name>
    <dbReference type="NCBI Taxonomy" id="2100817"/>
    <lineage>
        <taxon>Bacteria</taxon>
        <taxon>Bacillati</taxon>
        <taxon>Actinomycetota</taxon>
        <taxon>Actinomycetes</taxon>
        <taxon>Kitasatosporales</taxon>
        <taxon>Streptomycetaceae</taxon>
        <taxon>Streptomyces</taxon>
    </lineage>
</organism>
<name>A0A2S9PQ05_9ACTN</name>